<dbReference type="Proteomes" id="UP000264141">
    <property type="component" value="Unassembled WGS sequence"/>
</dbReference>
<dbReference type="STRING" id="229919.GCA_001050195_03421"/>
<accession>A0A3D1JGN6</accession>
<dbReference type="EMBL" id="DPBP01000026">
    <property type="protein sequence ID" value="HCE17407.1"/>
    <property type="molecule type" value="Genomic_DNA"/>
</dbReference>
<dbReference type="Gene3D" id="2.60.40.4350">
    <property type="match status" value="1"/>
</dbReference>
<protein>
    <submittedName>
        <fullName evidence="1">Type III-B CRISPR module-associated protein Cmr3</fullName>
    </submittedName>
</protein>
<evidence type="ECO:0000313" key="1">
    <source>
        <dbReference type="EMBL" id="HCE17407.1"/>
    </source>
</evidence>
<gene>
    <name evidence="1" type="primary">cmr3</name>
    <name evidence="1" type="ORF">DEQ80_06075</name>
</gene>
<evidence type="ECO:0000313" key="2">
    <source>
        <dbReference type="Proteomes" id="UP000264141"/>
    </source>
</evidence>
<dbReference type="NCBIfam" id="TIGR01888">
    <property type="entry name" value="cas_cmr3"/>
    <property type="match status" value="1"/>
</dbReference>
<reference evidence="1 2" key="1">
    <citation type="journal article" date="2018" name="Nat. Biotechnol.">
        <title>A standardized bacterial taxonomy based on genome phylogeny substantially revises the tree of life.</title>
        <authorList>
            <person name="Parks D.H."/>
            <person name="Chuvochina M."/>
            <person name="Waite D.W."/>
            <person name="Rinke C."/>
            <person name="Skarshewski A."/>
            <person name="Chaumeil P.A."/>
            <person name="Hugenholtz P."/>
        </authorList>
    </citation>
    <scope>NUCLEOTIDE SEQUENCE [LARGE SCALE GENOMIC DNA]</scope>
    <source>
        <strain evidence="1">UBA8781</strain>
    </source>
</reference>
<name>A0A3D1JGN6_9CHLR</name>
<sequence length="359" mass="39885">MSILFMEAEDVLLFRDGRPFNAESDHEARSLFPPPPSVIQGVIRSHYLTHRKIPLDDPEAIRQLVGDSANSKGLRLRGPFLARRENGRVIRYFATPADAYPADAEASQVVPMKVVPNPGGCVWKEETLPCLLEKPNRIITKNAPGAFLSEKTLKSYLEQGALVTPVKAAELFVTERRLGIQLDAQRRSTVEGMLYEVEYVRLVEDAGLVVEITEGYADFPPQGIMRAGGEGRALRYTTLKDGELSSLSWGYTGELPRFFKVYFATPAYFSQGWKPASWQAFFTGEVRLEAVALARYQTLGGYDLLNRKQKPARRFVPAGSVYYFSHTGGVQLSQQAITEDGAALGFGQVMIASWKPEQG</sequence>
<comment type="caution">
    <text evidence="1">The sequence shown here is derived from an EMBL/GenBank/DDBJ whole genome shotgun (WGS) entry which is preliminary data.</text>
</comment>
<dbReference type="Pfam" id="PF09700">
    <property type="entry name" value="Cas_Cmr3"/>
    <property type="match status" value="1"/>
</dbReference>
<dbReference type="InterPro" id="IPR019117">
    <property type="entry name" value="CRISPR-assoc_protein_Cmr3"/>
</dbReference>
<dbReference type="AlphaFoldDB" id="A0A3D1JGN6"/>
<organism evidence="1 2">
    <name type="scientific">Anaerolinea thermolimosa</name>
    <dbReference type="NCBI Taxonomy" id="229919"/>
    <lineage>
        <taxon>Bacteria</taxon>
        <taxon>Bacillati</taxon>
        <taxon>Chloroflexota</taxon>
        <taxon>Anaerolineae</taxon>
        <taxon>Anaerolineales</taxon>
        <taxon>Anaerolineaceae</taxon>
        <taxon>Anaerolinea</taxon>
    </lineage>
</organism>
<proteinExistence type="predicted"/>
<dbReference type="InterPro" id="IPR010165">
    <property type="entry name" value="CRISPR-Cmr3_IIIB"/>
</dbReference>
<dbReference type="Gene3D" id="3.30.70.2940">
    <property type="match status" value="1"/>
</dbReference>